<dbReference type="Pfam" id="PF13708">
    <property type="entry name" value="DUF4942"/>
    <property type="match status" value="1"/>
</dbReference>
<dbReference type="RefSeq" id="WP_003747255.1">
    <property type="nucleotide sequence ID" value="NZ_CM001051.1"/>
</dbReference>
<gene>
    <name evidence="2" type="ORF">NT03LS_1466</name>
</gene>
<evidence type="ECO:0000313" key="2">
    <source>
        <dbReference type="EMBL" id="EFS00366.1"/>
    </source>
</evidence>
<dbReference type="AlphaFoldDB" id="E3ZPT1"/>
<feature type="domain" description="DUF4942" evidence="1">
    <location>
        <begin position="22"/>
        <end position="66"/>
    </location>
</feature>
<comment type="caution">
    <text evidence="2">The sequence shown here is derived from an EMBL/GenBank/DDBJ whole genome shotgun (WGS) entry which is preliminary data.</text>
</comment>
<sequence>NFFNDFNKMLKLIKPDFDEQFQTISPQEFENDVYRFKVFKKGTVHIWFKDLALLDRFNYICGQHFNWVPADEEIKRNKKAQEYVYEHFNDYMKTVKIG</sequence>
<dbReference type="Proteomes" id="UP000004302">
    <property type="component" value="Chromosome"/>
</dbReference>
<dbReference type="InterPro" id="IPR031339">
    <property type="entry name" value="DUF4942"/>
</dbReference>
<proteinExistence type="predicted"/>
<feature type="non-terminal residue" evidence="2">
    <location>
        <position position="1"/>
    </location>
</feature>
<accession>E3ZPT1</accession>
<evidence type="ECO:0000259" key="1">
    <source>
        <dbReference type="Pfam" id="PF13708"/>
    </source>
</evidence>
<name>E3ZPT1_LISSE</name>
<organism evidence="2">
    <name type="scientific">Listeria seeligeri FSL N1-067</name>
    <dbReference type="NCBI Taxonomy" id="702453"/>
    <lineage>
        <taxon>Bacteria</taxon>
        <taxon>Bacillati</taxon>
        <taxon>Bacillota</taxon>
        <taxon>Bacilli</taxon>
        <taxon>Bacillales</taxon>
        <taxon>Listeriaceae</taxon>
        <taxon>Listeria</taxon>
    </lineage>
</organism>
<protein>
    <recommendedName>
        <fullName evidence="1">DUF4942 domain-containing protein</fullName>
    </recommendedName>
</protein>
<reference evidence="2" key="1">
    <citation type="journal article" date="2010" name="Microbiol. Resour. Announc.">
        <title>Comparative genomics of the bacterial genus Listeria: Genome evolution is characterized by limited gene acquisition and limited gene loss.</title>
        <authorList>
            <person name="den Bakker H.C."/>
            <person name="Cummings C.A."/>
            <person name="Ferreira V."/>
            <person name="Vatta P."/>
            <person name="Orsi R.H."/>
            <person name="Degoricija L."/>
            <person name="Barker M."/>
            <person name="Petrauskene O."/>
            <person name="Furtado M.R."/>
            <person name="Wiedmann M."/>
        </authorList>
    </citation>
    <scope>NUCLEOTIDE SEQUENCE [LARGE SCALE GENOMIC DNA]</scope>
    <source>
        <strain evidence="2">FSL N1-067</strain>
    </source>
</reference>
<dbReference type="EMBL" id="ADXJ01000576">
    <property type="protein sequence ID" value="EFS00366.1"/>
    <property type="molecule type" value="Genomic_DNA"/>
</dbReference>
<dbReference type="PATRIC" id="fig|702453.3.peg.1194"/>
<dbReference type="HOGENOM" id="CLU_2338471_0_0_9"/>